<dbReference type="OrthoDB" id="4548523at2"/>
<dbReference type="STRING" id="1075402.AN216_08320"/>
<gene>
    <name evidence="1" type="ORF">AN216_08320</name>
</gene>
<proteinExistence type="predicted"/>
<accession>A0A1E7KJR0</accession>
<dbReference type="InterPro" id="IPR034660">
    <property type="entry name" value="DinB/YfiT-like"/>
</dbReference>
<organism evidence="1 2">
    <name type="scientific">Streptomyces oceani</name>
    <dbReference type="NCBI Taxonomy" id="1075402"/>
    <lineage>
        <taxon>Bacteria</taxon>
        <taxon>Bacillati</taxon>
        <taxon>Actinomycetota</taxon>
        <taxon>Actinomycetes</taxon>
        <taxon>Kitasatosporales</taxon>
        <taxon>Streptomycetaceae</taxon>
        <taxon>Streptomyces</taxon>
    </lineage>
</organism>
<dbReference type="Proteomes" id="UP000176101">
    <property type="component" value="Unassembled WGS sequence"/>
</dbReference>
<name>A0A1E7KJR0_9ACTN</name>
<dbReference type="Pfam" id="PF04978">
    <property type="entry name" value="MST"/>
    <property type="match status" value="1"/>
</dbReference>
<keyword evidence="2" id="KW-1185">Reference proteome</keyword>
<protein>
    <submittedName>
        <fullName evidence="1">Mini-circle protein</fullName>
    </submittedName>
</protein>
<dbReference type="SUPFAM" id="SSF109854">
    <property type="entry name" value="DinB/YfiT-like putative metalloenzymes"/>
    <property type="match status" value="1"/>
</dbReference>
<dbReference type="RefSeq" id="WP_070195946.1">
    <property type="nucleotide sequence ID" value="NZ_LJGU01000114.1"/>
</dbReference>
<dbReference type="PATRIC" id="fig|1075402.3.peg.4472"/>
<evidence type="ECO:0000313" key="2">
    <source>
        <dbReference type="Proteomes" id="UP000176101"/>
    </source>
</evidence>
<evidence type="ECO:0000313" key="1">
    <source>
        <dbReference type="EMBL" id="OEV04199.1"/>
    </source>
</evidence>
<sequence>MSTQPRDLPSYDLADPKDLLAAQLDYYRATLRAKTEGPPESELRRSRLPSRWSPLELVWHLTHVERRWLEWGFEARPLTDPWADHGPDGRWQVPAALSVQEVLDRFEARCARSRTIVNGAELLDRAACGGRFPPDQQPPTLGWILCHLLQEYARHVGQLDVVRELADGATGE</sequence>
<dbReference type="InterPro" id="IPR007061">
    <property type="entry name" value="MST-like"/>
</dbReference>
<dbReference type="Gene3D" id="1.20.120.450">
    <property type="entry name" value="dinb family like domain"/>
    <property type="match status" value="1"/>
</dbReference>
<comment type="caution">
    <text evidence="1">The sequence shown here is derived from an EMBL/GenBank/DDBJ whole genome shotgun (WGS) entry which is preliminary data.</text>
</comment>
<reference evidence="1 2" key="1">
    <citation type="journal article" date="2016" name="Front. Microbiol.">
        <title>Comparative Genomics Analysis of Streptomyces Species Reveals Their Adaptation to the Marine Environment and Their Diversity at the Genomic Level.</title>
        <authorList>
            <person name="Tian X."/>
            <person name="Zhang Z."/>
            <person name="Yang T."/>
            <person name="Chen M."/>
            <person name="Li J."/>
            <person name="Chen F."/>
            <person name="Yang J."/>
            <person name="Li W."/>
            <person name="Zhang B."/>
            <person name="Zhang Z."/>
            <person name="Wu J."/>
            <person name="Zhang C."/>
            <person name="Long L."/>
            <person name="Xiao J."/>
        </authorList>
    </citation>
    <scope>NUCLEOTIDE SEQUENCE [LARGE SCALE GENOMIC DNA]</scope>
    <source>
        <strain evidence="1 2">SCSIO 02100</strain>
    </source>
</reference>
<dbReference type="EMBL" id="LJGU01000114">
    <property type="protein sequence ID" value="OEV04199.1"/>
    <property type="molecule type" value="Genomic_DNA"/>
</dbReference>
<dbReference type="AlphaFoldDB" id="A0A1E7KJR0"/>